<dbReference type="EMBL" id="CP113520">
    <property type="protein sequence ID" value="WAJ28931.1"/>
    <property type="molecule type" value="Genomic_DNA"/>
</dbReference>
<gene>
    <name evidence="1" type="ORF">OXU80_01360</name>
</gene>
<keyword evidence="2" id="KW-1185">Reference proteome</keyword>
<accession>A0ACD4NQE1</accession>
<protein>
    <submittedName>
        <fullName evidence="1">Pilus assembly protein</fullName>
    </submittedName>
</protein>
<organism evidence="1 2">
    <name type="scientific">Antarcticirhabdus aurantiaca</name>
    <dbReference type="NCBI Taxonomy" id="2606717"/>
    <lineage>
        <taxon>Bacteria</taxon>
        <taxon>Pseudomonadati</taxon>
        <taxon>Pseudomonadota</taxon>
        <taxon>Alphaproteobacteria</taxon>
        <taxon>Hyphomicrobiales</taxon>
        <taxon>Aurantimonadaceae</taxon>
        <taxon>Antarcticirhabdus</taxon>
    </lineage>
</organism>
<evidence type="ECO:0000313" key="2">
    <source>
        <dbReference type="Proteomes" id="UP001163223"/>
    </source>
</evidence>
<name>A0ACD4NQE1_9HYPH</name>
<sequence>MRNGLQGIWADRSGASALEFALLAPLFFSVAFSTFEAGWLMTRSTLLDRAVSQVVRLVRVADPQAPKTQTEFKQAICDEAMIIPDCINAVTVEMTEVTSAADFPTSSVSCVDRGAQVQPVVAYKEGGRASIMYVRVCTVADPLTPGIGFALSLPKDSKGGYSLVSTAAFMNEPV</sequence>
<dbReference type="Proteomes" id="UP001163223">
    <property type="component" value="Chromosome"/>
</dbReference>
<reference evidence="1" key="1">
    <citation type="submission" date="2022-11" db="EMBL/GenBank/DDBJ databases">
        <title>beta-Carotene-producing bacterium, Jeongeuplla avenae sp. nov., alleviates the salt stress of Arabidopsis seedlings.</title>
        <authorList>
            <person name="Jiang L."/>
            <person name="Lee J."/>
        </authorList>
    </citation>
    <scope>NUCLEOTIDE SEQUENCE</scope>
    <source>
        <strain evidence="1">DY_R2A_6</strain>
    </source>
</reference>
<proteinExistence type="predicted"/>
<evidence type="ECO:0000313" key="1">
    <source>
        <dbReference type="EMBL" id="WAJ28931.1"/>
    </source>
</evidence>